<dbReference type="AlphaFoldDB" id="A0A937XCM1"/>
<organism evidence="11 12">
    <name type="scientific">Eiseniibacteriota bacterium</name>
    <dbReference type="NCBI Taxonomy" id="2212470"/>
    <lineage>
        <taxon>Bacteria</taxon>
        <taxon>Candidatus Eiseniibacteriota</taxon>
    </lineage>
</organism>
<dbReference type="InterPro" id="IPR039023">
    <property type="entry name" value="SdhC_prok"/>
</dbReference>
<dbReference type="PANTHER" id="PTHR41910">
    <property type="entry name" value="SUCCINATE DEHYDROGENASE 2 MEMBRANE SUBUNIT SDHC"/>
    <property type="match status" value="1"/>
</dbReference>
<keyword evidence="9 10" id="KW-0472">Membrane</keyword>
<gene>
    <name evidence="11" type="primary">sdhC</name>
    <name evidence="11" type="ORF">FJY75_11745</name>
</gene>
<evidence type="ECO:0000256" key="8">
    <source>
        <dbReference type="ARBA" id="ARBA00023004"/>
    </source>
</evidence>
<dbReference type="GO" id="GO:0006099">
    <property type="term" value="P:tricarboxylic acid cycle"/>
    <property type="evidence" value="ECO:0007669"/>
    <property type="project" value="InterPro"/>
</dbReference>
<dbReference type="Pfam" id="PF01127">
    <property type="entry name" value="Sdh_cyt"/>
    <property type="match status" value="1"/>
</dbReference>
<dbReference type="Gene3D" id="1.20.1300.10">
    <property type="entry name" value="Fumarate reductase/succinate dehydrogenase, transmembrane subunit"/>
    <property type="match status" value="1"/>
</dbReference>
<dbReference type="GO" id="GO:0046872">
    <property type="term" value="F:metal ion binding"/>
    <property type="evidence" value="ECO:0007669"/>
    <property type="project" value="UniProtKB-KW"/>
</dbReference>
<proteinExistence type="inferred from homology"/>
<keyword evidence="7 10" id="KW-1133">Transmembrane helix</keyword>
<dbReference type="NCBIfam" id="TIGR02970">
    <property type="entry name" value="succ_dehyd_cytB"/>
    <property type="match status" value="1"/>
</dbReference>
<dbReference type="PANTHER" id="PTHR41910:SF1">
    <property type="entry name" value="SUCCINATE DEHYDROGENASE HYDROPHOBIC MEMBRANE ANCHOR SUBUNIT"/>
    <property type="match status" value="1"/>
</dbReference>
<evidence type="ECO:0000256" key="9">
    <source>
        <dbReference type="ARBA" id="ARBA00023136"/>
    </source>
</evidence>
<evidence type="ECO:0000256" key="3">
    <source>
        <dbReference type="ARBA" id="ARBA00007244"/>
    </source>
</evidence>
<comment type="caution">
    <text evidence="11">The sequence shown here is derived from an EMBL/GenBank/DDBJ whole genome shotgun (WGS) entry which is preliminary data.</text>
</comment>
<dbReference type="Proteomes" id="UP000748308">
    <property type="component" value="Unassembled WGS sequence"/>
</dbReference>
<keyword evidence="6" id="KW-0479">Metal-binding</keyword>
<evidence type="ECO:0000256" key="4">
    <source>
        <dbReference type="ARBA" id="ARBA00022617"/>
    </source>
</evidence>
<keyword evidence="8" id="KW-0408">Iron</keyword>
<dbReference type="EMBL" id="VGIY01000383">
    <property type="protein sequence ID" value="MBM3318514.1"/>
    <property type="molecule type" value="Genomic_DNA"/>
</dbReference>
<reference evidence="11" key="1">
    <citation type="submission" date="2019-03" db="EMBL/GenBank/DDBJ databases">
        <title>Lake Tanganyika Metagenome-Assembled Genomes (MAGs).</title>
        <authorList>
            <person name="Tran P."/>
        </authorList>
    </citation>
    <scope>NUCLEOTIDE SEQUENCE</scope>
    <source>
        <strain evidence="11">M_DeepCast_400m_m2_100</strain>
    </source>
</reference>
<evidence type="ECO:0000313" key="11">
    <source>
        <dbReference type="EMBL" id="MBM3318514.1"/>
    </source>
</evidence>
<dbReference type="InterPro" id="IPR034804">
    <property type="entry name" value="SQR/QFR_C/D"/>
</dbReference>
<dbReference type="InterPro" id="IPR014314">
    <property type="entry name" value="Succ_DH_cytb556"/>
</dbReference>
<evidence type="ECO:0000256" key="5">
    <source>
        <dbReference type="ARBA" id="ARBA00022692"/>
    </source>
</evidence>
<comment type="subcellular location">
    <subcellularLocation>
        <location evidence="2">Membrane</location>
    </subcellularLocation>
</comment>
<keyword evidence="5 10" id="KW-0812">Transmembrane</keyword>
<feature type="transmembrane region" description="Helical" evidence="10">
    <location>
        <begin position="91"/>
        <end position="118"/>
    </location>
</feature>
<protein>
    <submittedName>
        <fullName evidence="11">Succinate dehydrogenase, cytochrome b556 subunit</fullName>
    </submittedName>
</protein>
<feature type="transmembrane region" description="Helical" evidence="10">
    <location>
        <begin position="12"/>
        <end position="33"/>
    </location>
</feature>
<dbReference type="SUPFAM" id="SSF81343">
    <property type="entry name" value="Fumarate reductase respiratory complex transmembrane subunits"/>
    <property type="match status" value="1"/>
</dbReference>
<evidence type="ECO:0000256" key="2">
    <source>
        <dbReference type="ARBA" id="ARBA00004370"/>
    </source>
</evidence>
<evidence type="ECO:0000256" key="7">
    <source>
        <dbReference type="ARBA" id="ARBA00022989"/>
    </source>
</evidence>
<comment type="cofactor">
    <cofactor evidence="1">
        <name>heme</name>
        <dbReference type="ChEBI" id="CHEBI:30413"/>
    </cofactor>
</comment>
<dbReference type="GO" id="GO:0009055">
    <property type="term" value="F:electron transfer activity"/>
    <property type="evidence" value="ECO:0007669"/>
    <property type="project" value="InterPro"/>
</dbReference>
<accession>A0A937XCM1</accession>
<evidence type="ECO:0000313" key="12">
    <source>
        <dbReference type="Proteomes" id="UP000748308"/>
    </source>
</evidence>
<evidence type="ECO:0000256" key="6">
    <source>
        <dbReference type="ARBA" id="ARBA00022723"/>
    </source>
</evidence>
<keyword evidence="4" id="KW-0349">Heme</keyword>
<evidence type="ECO:0000256" key="1">
    <source>
        <dbReference type="ARBA" id="ARBA00001971"/>
    </source>
</evidence>
<evidence type="ECO:0000256" key="10">
    <source>
        <dbReference type="SAM" id="Phobius"/>
    </source>
</evidence>
<dbReference type="GO" id="GO:0016020">
    <property type="term" value="C:membrane"/>
    <property type="evidence" value="ECO:0007669"/>
    <property type="project" value="UniProtKB-SubCell"/>
</dbReference>
<sequence>MMYRWHAGYVAWLLNRITGILITLYLVLHIWVVHHLAHGPREYKQVMDFLGSKVFMFFELGLIGVVLYHMMNGIRIVLADFAGVVKPQKTVFWAAMGLGVILYLLCAWELAGLFLGLTRAPAHAALTRAL</sequence>
<dbReference type="InterPro" id="IPR000701">
    <property type="entry name" value="SuccDH_FuR_B_TM-su"/>
</dbReference>
<feature type="transmembrane region" description="Helical" evidence="10">
    <location>
        <begin position="54"/>
        <end position="71"/>
    </location>
</feature>
<name>A0A937XCM1_UNCEI</name>
<comment type="similarity">
    <text evidence="3">Belongs to the cytochrome b560 family.</text>
</comment>